<dbReference type="SUPFAM" id="SSF53098">
    <property type="entry name" value="Ribonuclease H-like"/>
    <property type="match status" value="1"/>
</dbReference>
<dbReference type="InterPro" id="IPR036397">
    <property type="entry name" value="RNaseH_sf"/>
</dbReference>
<dbReference type="Proteomes" id="UP000646827">
    <property type="component" value="Unassembled WGS sequence"/>
</dbReference>
<dbReference type="GO" id="GO:0008408">
    <property type="term" value="F:3'-5' exonuclease activity"/>
    <property type="evidence" value="ECO:0007669"/>
    <property type="project" value="InterPro"/>
</dbReference>
<evidence type="ECO:0000259" key="10">
    <source>
        <dbReference type="Pfam" id="PF01612"/>
    </source>
</evidence>
<evidence type="ECO:0000256" key="6">
    <source>
        <dbReference type="ARBA" id="ARBA00022842"/>
    </source>
</evidence>
<keyword evidence="3" id="KW-0479">Metal-binding</keyword>
<dbReference type="InterPro" id="IPR046616">
    <property type="entry name" value="DUF6729"/>
</dbReference>
<dbReference type="GO" id="GO:0003676">
    <property type="term" value="F:nucleic acid binding"/>
    <property type="evidence" value="ECO:0007669"/>
    <property type="project" value="InterPro"/>
</dbReference>
<dbReference type="EMBL" id="JAEPRB010000167">
    <property type="protein sequence ID" value="KAG2219719.1"/>
    <property type="molecule type" value="Genomic_DNA"/>
</dbReference>
<dbReference type="PANTHER" id="PTHR13620:SF109">
    <property type="entry name" value="3'-5' EXONUCLEASE"/>
    <property type="match status" value="1"/>
</dbReference>
<dbReference type="GO" id="GO:0046872">
    <property type="term" value="F:metal ion binding"/>
    <property type="evidence" value="ECO:0007669"/>
    <property type="project" value="UniProtKB-KW"/>
</dbReference>
<keyword evidence="7" id="KW-0539">Nucleus</keyword>
<feature type="domain" description="DUF6729" evidence="11">
    <location>
        <begin position="63"/>
        <end position="274"/>
    </location>
</feature>
<keyword evidence="5" id="KW-0269">Exonuclease</keyword>
<dbReference type="AlphaFoldDB" id="A0A8H7RXN9"/>
<dbReference type="Pfam" id="PF01612">
    <property type="entry name" value="DNA_pol_A_exo1"/>
    <property type="match status" value="1"/>
</dbReference>
<keyword evidence="2" id="KW-0540">Nuclease</keyword>
<dbReference type="GO" id="GO:0006139">
    <property type="term" value="P:nucleobase-containing compound metabolic process"/>
    <property type="evidence" value="ECO:0007669"/>
    <property type="project" value="InterPro"/>
</dbReference>
<sequence length="640" mass="73629">MASIFQLLNENGSDEQGDIADDLDMDDDWVDENDPVPVADFNDEEEEGRVLQEYFKGLQQRFKKNGKIKEYENGTFWVHPKDPYFALMKSDLNPAALYLPRVFLWFPHLLIDKVLECPKCKEKALECSECKKKGSECSKHAKQSELRQKGYTQTPYARRVVDLNGCFYIMGYRYECKDKNCSAIFISNDARIIRQLPKVLQCEYPGYMTHQGGLSKTVGDLYRLCVQNSVGPKRFHNILRELHRLTYARRYLQYLQAVFIRQQQQPTLRQHLFKEEIISFSTFDDRSKYAGHVPSPQYLRSFYTAYLAELRSFMDKQMEILDGKYLKGDHTFKIIKLMSKVNGVPVFAALYTVLNEYEEIRLQFLVPTKSLSHLQYGFDKLREAYELYGHEQPEIFFTDNVIGDQGFLKSVFPSLLKDVIPVSEPATIEPLNIPSYPLLQIPKDEVVIRCISQYQDIDINLDEFIKKINNQSMQVIGLDCEWPVNQRTKRQGKFSTIQIAGHDTVLVCCVARLDKLPGSLCKLLESDTIVKVGRNVNGDLKKIERDFKIACKGGFELGAFCKSQGAINDGRMGLARICEAVLEHTLLKDDDIRLGNWDAPQLSQNQVEYAALDAWGSLKIFDEVKRHGIIGTRICKPVEI</sequence>
<name>A0A8H7RXN9_9FUNG</name>
<evidence type="ECO:0000256" key="1">
    <source>
        <dbReference type="ARBA" id="ARBA00004123"/>
    </source>
</evidence>
<accession>A0A8H7RXN9</accession>
<dbReference type="InterPro" id="IPR012337">
    <property type="entry name" value="RNaseH-like_sf"/>
</dbReference>
<evidence type="ECO:0000256" key="7">
    <source>
        <dbReference type="ARBA" id="ARBA00023242"/>
    </source>
</evidence>
<evidence type="ECO:0000256" key="2">
    <source>
        <dbReference type="ARBA" id="ARBA00022722"/>
    </source>
</evidence>
<evidence type="ECO:0000256" key="3">
    <source>
        <dbReference type="ARBA" id="ARBA00022723"/>
    </source>
</evidence>
<dbReference type="PANTHER" id="PTHR13620">
    <property type="entry name" value="3-5 EXONUCLEASE"/>
    <property type="match status" value="1"/>
</dbReference>
<protein>
    <recommendedName>
        <fullName evidence="8">3'-5' exonuclease</fullName>
    </recommendedName>
    <alternativeName>
        <fullName evidence="9">Werner Syndrome-like exonuclease</fullName>
    </alternativeName>
</protein>
<proteinExistence type="predicted"/>
<dbReference type="Pfam" id="PF20499">
    <property type="entry name" value="DUF6729"/>
    <property type="match status" value="1"/>
</dbReference>
<comment type="subcellular location">
    <subcellularLocation>
        <location evidence="1">Nucleus</location>
    </subcellularLocation>
</comment>
<evidence type="ECO:0000256" key="5">
    <source>
        <dbReference type="ARBA" id="ARBA00022839"/>
    </source>
</evidence>
<keyword evidence="6" id="KW-0460">Magnesium</keyword>
<feature type="non-terminal residue" evidence="12">
    <location>
        <position position="1"/>
    </location>
</feature>
<dbReference type="OrthoDB" id="2278185at2759"/>
<dbReference type="GO" id="GO:0005634">
    <property type="term" value="C:nucleus"/>
    <property type="evidence" value="ECO:0007669"/>
    <property type="project" value="UniProtKB-SubCell"/>
</dbReference>
<dbReference type="Gene3D" id="3.30.420.10">
    <property type="entry name" value="Ribonuclease H-like superfamily/Ribonuclease H"/>
    <property type="match status" value="1"/>
</dbReference>
<dbReference type="InterPro" id="IPR051132">
    <property type="entry name" value="3-5_Exonuclease_domain"/>
</dbReference>
<dbReference type="CDD" id="cd06141">
    <property type="entry name" value="WRN_exo"/>
    <property type="match status" value="1"/>
</dbReference>
<keyword evidence="4" id="KW-0378">Hydrolase</keyword>
<evidence type="ECO:0000259" key="11">
    <source>
        <dbReference type="Pfam" id="PF20499"/>
    </source>
</evidence>
<organism evidence="12 13">
    <name type="scientific">Circinella minor</name>
    <dbReference type="NCBI Taxonomy" id="1195481"/>
    <lineage>
        <taxon>Eukaryota</taxon>
        <taxon>Fungi</taxon>
        <taxon>Fungi incertae sedis</taxon>
        <taxon>Mucoromycota</taxon>
        <taxon>Mucoromycotina</taxon>
        <taxon>Mucoromycetes</taxon>
        <taxon>Mucorales</taxon>
        <taxon>Lichtheimiaceae</taxon>
        <taxon>Circinella</taxon>
    </lineage>
</organism>
<evidence type="ECO:0000256" key="9">
    <source>
        <dbReference type="ARBA" id="ARBA00042761"/>
    </source>
</evidence>
<gene>
    <name evidence="12" type="ORF">INT45_006051</name>
</gene>
<feature type="domain" description="3'-5' exonuclease" evidence="10">
    <location>
        <begin position="459"/>
        <end position="625"/>
    </location>
</feature>
<evidence type="ECO:0000313" key="13">
    <source>
        <dbReference type="Proteomes" id="UP000646827"/>
    </source>
</evidence>
<reference evidence="12 13" key="1">
    <citation type="submission" date="2020-12" db="EMBL/GenBank/DDBJ databases">
        <title>Metabolic potential, ecology and presence of endohyphal bacteria is reflected in genomic diversity of Mucoromycotina.</title>
        <authorList>
            <person name="Muszewska A."/>
            <person name="Okrasinska A."/>
            <person name="Steczkiewicz K."/>
            <person name="Drgas O."/>
            <person name="Orlowska M."/>
            <person name="Perlinska-Lenart U."/>
            <person name="Aleksandrzak-Piekarczyk T."/>
            <person name="Szatraj K."/>
            <person name="Zielenkiewicz U."/>
            <person name="Pilsyk S."/>
            <person name="Malc E."/>
            <person name="Mieczkowski P."/>
            <person name="Kruszewska J.S."/>
            <person name="Biernat P."/>
            <person name="Pawlowska J."/>
        </authorList>
    </citation>
    <scope>NUCLEOTIDE SEQUENCE [LARGE SCALE GENOMIC DNA]</scope>
    <source>
        <strain evidence="12 13">CBS 142.35</strain>
    </source>
</reference>
<comment type="caution">
    <text evidence="12">The sequence shown here is derived from an EMBL/GenBank/DDBJ whole genome shotgun (WGS) entry which is preliminary data.</text>
</comment>
<keyword evidence="13" id="KW-1185">Reference proteome</keyword>
<evidence type="ECO:0000256" key="8">
    <source>
        <dbReference type="ARBA" id="ARBA00040531"/>
    </source>
</evidence>
<evidence type="ECO:0000313" key="12">
    <source>
        <dbReference type="EMBL" id="KAG2219719.1"/>
    </source>
</evidence>
<dbReference type="InterPro" id="IPR002562">
    <property type="entry name" value="3'-5'_exonuclease_dom"/>
</dbReference>
<evidence type="ECO:0000256" key="4">
    <source>
        <dbReference type="ARBA" id="ARBA00022801"/>
    </source>
</evidence>